<feature type="transmembrane region" description="Helical" evidence="1">
    <location>
        <begin position="44"/>
        <end position="65"/>
    </location>
</feature>
<keyword evidence="1" id="KW-1133">Transmembrane helix</keyword>
<dbReference type="KEGG" id="saz:Sama_3579"/>
<dbReference type="EMBL" id="CP000507">
    <property type="protein sequence ID" value="ABM01782.1"/>
    <property type="molecule type" value="Genomic_DNA"/>
</dbReference>
<name>A1SBM5_SHEAM</name>
<keyword evidence="1" id="KW-0812">Transmembrane</keyword>
<dbReference type="AlphaFoldDB" id="A1SBM5"/>
<sequence>MVASGLESLIGFHIAQAVPPCPKQPGHLPPQTHSIKDDQMKTKLTALLSALGPGLAIGIACGVAMDSLISGLGMTIAMTLGFYHSAKVKQPPPDR</sequence>
<keyword evidence="3" id="KW-1185">Reference proteome</keyword>
<dbReference type="Proteomes" id="UP000009175">
    <property type="component" value="Chromosome"/>
</dbReference>
<keyword evidence="1" id="KW-0472">Membrane</keyword>
<evidence type="ECO:0000313" key="2">
    <source>
        <dbReference type="EMBL" id="ABM01782.1"/>
    </source>
</evidence>
<protein>
    <submittedName>
        <fullName evidence="2">Uncharacterized protein</fullName>
    </submittedName>
</protein>
<organism evidence="2 3">
    <name type="scientific">Shewanella amazonensis (strain ATCC BAA-1098 / SB2B)</name>
    <dbReference type="NCBI Taxonomy" id="326297"/>
    <lineage>
        <taxon>Bacteria</taxon>
        <taxon>Pseudomonadati</taxon>
        <taxon>Pseudomonadota</taxon>
        <taxon>Gammaproteobacteria</taxon>
        <taxon>Alteromonadales</taxon>
        <taxon>Shewanellaceae</taxon>
        <taxon>Shewanella</taxon>
    </lineage>
</organism>
<dbReference type="HOGENOM" id="CLU_2371201_0_0_6"/>
<reference evidence="2 3" key="1">
    <citation type="submission" date="2006-12" db="EMBL/GenBank/DDBJ databases">
        <title>Complete sequence of Shewanella amazonensis SB2B.</title>
        <authorList>
            <consortium name="US DOE Joint Genome Institute"/>
            <person name="Copeland A."/>
            <person name="Lucas S."/>
            <person name="Lapidus A."/>
            <person name="Barry K."/>
            <person name="Detter J.C."/>
            <person name="Glavina del Rio T."/>
            <person name="Hammon N."/>
            <person name="Israni S."/>
            <person name="Dalin E."/>
            <person name="Tice H."/>
            <person name="Pitluck S."/>
            <person name="Munk A.C."/>
            <person name="Brettin T."/>
            <person name="Bruce D."/>
            <person name="Han C."/>
            <person name="Tapia R."/>
            <person name="Gilna P."/>
            <person name="Schmutz J."/>
            <person name="Larimer F."/>
            <person name="Land M."/>
            <person name="Hauser L."/>
            <person name="Kyrpides N."/>
            <person name="Mikhailova N."/>
            <person name="Fredrickson J."/>
            <person name="Richardson P."/>
        </authorList>
    </citation>
    <scope>NUCLEOTIDE SEQUENCE [LARGE SCALE GENOMIC DNA]</scope>
    <source>
        <strain evidence="3">ATCC BAA-1098 / SB2B</strain>
    </source>
</reference>
<evidence type="ECO:0000256" key="1">
    <source>
        <dbReference type="SAM" id="Phobius"/>
    </source>
</evidence>
<gene>
    <name evidence="2" type="ordered locus">Sama_3579</name>
</gene>
<accession>A1SBM5</accession>
<evidence type="ECO:0000313" key="3">
    <source>
        <dbReference type="Proteomes" id="UP000009175"/>
    </source>
</evidence>
<proteinExistence type="predicted"/>
<dbReference type="STRING" id="326297.Sama_3579"/>